<evidence type="ECO:0000313" key="2">
    <source>
        <dbReference type="Proteomes" id="UP000823775"/>
    </source>
</evidence>
<comment type="caution">
    <text evidence="1">The sequence shown here is derived from an EMBL/GenBank/DDBJ whole genome shotgun (WGS) entry which is preliminary data.</text>
</comment>
<sequence length="103" mass="12173">MRTNERYLPFVEDPSILSLVSIPYFEEKFRVERLMRELFPRGERGRGIEFECNSRVVVSAIPLAPNRQQARVPKRRAEFVVVRALHFQHLELLTNLRKSFNSS</sequence>
<organism evidence="1 2">
    <name type="scientific">Datura stramonium</name>
    <name type="common">Jimsonweed</name>
    <name type="synonym">Common thornapple</name>
    <dbReference type="NCBI Taxonomy" id="4076"/>
    <lineage>
        <taxon>Eukaryota</taxon>
        <taxon>Viridiplantae</taxon>
        <taxon>Streptophyta</taxon>
        <taxon>Embryophyta</taxon>
        <taxon>Tracheophyta</taxon>
        <taxon>Spermatophyta</taxon>
        <taxon>Magnoliopsida</taxon>
        <taxon>eudicotyledons</taxon>
        <taxon>Gunneridae</taxon>
        <taxon>Pentapetalae</taxon>
        <taxon>asterids</taxon>
        <taxon>lamiids</taxon>
        <taxon>Solanales</taxon>
        <taxon>Solanaceae</taxon>
        <taxon>Solanoideae</taxon>
        <taxon>Datureae</taxon>
        <taxon>Datura</taxon>
    </lineage>
</organism>
<evidence type="ECO:0000313" key="1">
    <source>
        <dbReference type="EMBL" id="MCD7463961.1"/>
    </source>
</evidence>
<name>A0ABS8SY32_DATST</name>
<protein>
    <submittedName>
        <fullName evidence="1">Uncharacterized protein</fullName>
    </submittedName>
</protein>
<reference evidence="1 2" key="1">
    <citation type="journal article" date="2021" name="BMC Genomics">
        <title>Datura genome reveals duplications of psychoactive alkaloid biosynthetic genes and high mutation rate following tissue culture.</title>
        <authorList>
            <person name="Rajewski A."/>
            <person name="Carter-House D."/>
            <person name="Stajich J."/>
            <person name="Litt A."/>
        </authorList>
    </citation>
    <scope>NUCLEOTIDE SEQUENCE [LARGE SCALE GENOMIC DNA]</scope>
    <source>
        <strain evidence="1">AR-01</strain>
    </source>
</reference>
<gene>
    <name evidence="1" type="ORF">HAX54_051784</name>
</gene>
<dbReference type="Proteomes" id="UP000823775">
    <property type="component" value="Unassembled WGS sequence"/>
</dbReference>
<dbReference type="EMBL" id="JACEIK010000929">
    <property type="protein sequence ID" value="MCD7463961.1"/>
    <property type="molecule type" value="Genomic_DNA"/>
</dbReference>
<proteinExistence type="predicted"/>
<keyword evidence="2" id="KW-1185">Reference proteome</keyword>
<accession>A0ABS8SY32</accession>